<gene>
    <name evidence="1" type="ORF">VE25_03900</name>
</gene>
<proteinExistence type="predicted"/>
<reference evidence="1 2" key="1">
    <citation type="submission" date="2015-03" db="EMBL/GenBank/DDBJ databases">
        <authorList>
            <person name="Hassan Y.I."/>
            <person name="Lepp D."/>
            <person name="Li X.-Z."/>
            <person name="Zhou T."/>
        </authorList>
    </citation>
    <scope>NUCLEOTIDE SEQUENCE [LARGE SCALE GENOMIC DNA]</scope>
    <source>
        <strain evidence="1 2">BD-c194</strain>
    </source>
</reference>
<dbReference type="PATRIC" id="fig|443610.3.peg.3262"/>
<organism evidence="1 2">
    <name type="scientific">Devosia geojensis</name>
    <dbReference type="NCBI Taxonomy" id="443610"/>
    <lineage>
        <taxon>Bacteria</taxon>
        <taxon>Pseudomonadati</taxon>
        <taxon>Pseudomonadota</taxon>
        <taxon>Alphaproteobacteria</taxon>
        <taxon>Hyphomicrobiales</taxon>
        <taxon>Devosiaceae</taxon>
        <taxon>Devosia</taxon>
    </lineage>
</organism>
<dbReference type="EMBL" id="JZEX01000051">
    <property type="protein sequence ID" value="KKB13047.1"/>
    <property type="molecule type" value="Genomic_DNA"/>
</dbReference>
<dbReference type="AlphaFoldDB" id="A0A0F5FY14"/>
<dbReference type="STRING" id="443610.VE25_03900"/>
<keyword evidence="2" id="KW-1185">Reference proteome</keyword>
<evidence type="ECO:0008006" key="3">
    <source>
        <dbReference type="Google" id="ProtNLM"/>
    </source>
</evidence>
<name>A0A0F5FY14_9HYPH</name>
<accession>A0A0F5FY14</accession>
<evidence type="ECO:0000313" key="1">
    <source>
        <dbReference type="EMBL" id="KKB13047.1"/>
    </source>
</evidence>
<comment type="caution">
    <text evidence="1">The sequence shown here is derived from an EMBL/GenBank/DDBJ whole genome shotgun (WGS) entry which is preliminary data.</text>
</comment>
<dbReference type="OrthoDB" id="9795766at2"/>
<protein>
    <recommendedName>
        <fullName evidence="3">AbrB family transcriptional regulator</fullName>
    </recommendedName>
</protein>
<dbReference type="RefSeq" id="WP_046107290.1">
    <property type="nucleotide sequence ID" value="NZ_JZEX01000051.1"/>
</dbReference>
<evidence type="ECO:0000313" key="2">
    <source>
        <dbReference type="Proteomes" id="UP000033632"/>
    </source>
</evidence>
<dbReference type="Proteomes" id="UP000033632">
    <property type="component" value="Unassembled WGS sequence"/>
</dbReference>
<sequence>MRIEKRAGSWALVDVPDEAVKALQANEGDEVSYSITDSKVELVKQASIEETIARIRAMSRPLPPGWKFDREEANKRGSE</sequence>